<reference evidence="2 3" key="1">
    <citation type="submission" date="2009-02" db="EMBL/GenBank/DDBJ databases">
        <title>Sequencing of the draft genome and assembly of Dethiobacter alkaliphilus AHT 1.</title>
        <authorList>
            <consortium name="US DOE Joint Genome Institute (JGI-PGF)"/>
            <person name="Lucas S."/>
            <person name="Copeland A."/>
            <person name="Lapidus A."/>
            <person name="Glavina del Rio T."/>
            <person name="Dalin E."/>
            <person name="Tice H."/>
            <person name="Bruce D."/>
            <person name="Goodwin L."/>
            <person name="Pitluck S."/>
            <person name="Larimer F."/>
            <person name="Land M.L."/>
            <person name="Hauser L."/>
            <person name="Muyzer G."/>
        </authorList>
    </citation>
    <scope>NUCLEOTIDE SEQUENCE [LARGE SCALE GENOMIC DNA]</scope>
    <source>
        <strain evidence="2 3">AHT 1</strain>
    </source>
</reference>
<dbReference type="STRING" id="555088.DealDRAFT_1567"/>
<dbReference type="RefSeq" id="WP_008516414.1">
    <property type="nucleotide sequence ID" value="NZ_ACJM01000007.1"/>
</dbReference>
<feature type="transmembrane region" description="Helical" evidence="1">
    <location>
        <begin position="90"/>
        <end position="111"/>
    </location>
</feature>
<feature type="transmembrane region" description="Helical" evidence="1">
    <location>
        <begin position="6"/>
        <end position="27"/>
    </location>
</feature>
<dbReference type="AlphaFoldDB" id="C0GGK3"/>
<dbReference type="InterPro" id="IPR009577">
    <property type="entry name" value="Sm_multidrug_ex"/>
</dbReference>
<sequence length="149" mass="16463">MEYLQVFVLSAMPVVEIRGGVPLGVMLGLSGWEALAVSALGNVAIILPWLLILCHLETYFAQNRLTAPLYNRMVHKAEKKRASFVKYGKYALFLFVAIPLPVTGAWTACVASRVFRIPMKDTFWIVSLGVVMAGIIVLLNTMMVISVFS</sequence>
<gene>
    <name evidence="2" type="ORF">DealDRAFT_1567</name>
</gene>
<keyword evidence="1" id="KW-1133">Transmembrane helix</keyword>
<dbReference type="PANTHER" id="PTHR36007:SF2">
    <property type="entry name" value="TRANSPORT PROTEIN-RELATED"/>
    <property type="match status" value="1"/>
</dbReference>
<keyword evidence="1" id="KW-0812">Transmembrane</keyword>
<evidence type="ECO:0000256" key="1">
    <source>
        <dbReference type="SAM" id="Phobius"/>
    </source>
</evidence>
<name>C0GGK3_DETAL</name>
<organism evidence="2 3">
    <name type="scientific">Dethiobacter alkaliphilus AHT 1</name>
    <dbReference type="NCBI Taxonomy" id="555088"/>
    <lineage>
        <taxon>Bacteria</taxon>
        <taxon>Bacillati</taxon>
        <taxon>Bacillota</taxon>
        <taxon>Dethiobacteria</taxon>
        <taxon>Dethiobacterales</taxon>
        <taxon>Dethiobacteraceae</taxon>
        <taxon>Dethiobacter</taxon>
    </lineage>
</organism>
<keyword evidence="1" id="KW-0472">Membrane</keyword>
<proteinExistence type="predicted"/>
<evidence type="ECO:0000313" key="3">
    <source>
        <dbReference type="Proteomes" id="UP000006443"/>
    </source>
</evidence>
<dbReference type="PANTHER" id="PTHR36007">
    <property type="entry name" value="TRANSPORT PROTEIN-RELATED"/>
    <property type="match status" value="1"/>
</dbReference>
<evidence type="ECO:0000313" key="2">
    <source>
        <dbReference type="EMBL" id="EEG77444.1"/>
    </source>
</evidence>
<feature type="transmembrane region" description="Helical" evidence="1">
    <location>
        <begin position="123"/>
        <end position="148"/>
    </location>
</feature>
<protein>
    <submittedName>
        <fullName evidence="2">Putative small multi-drug export protein</fullName>
    </submittedName>
</protein>
<feature type="transmembrane region" description="Helical" evidence="1">
    <location>
        <begin position="34"/>
        <end position="52"/>
    </location>
</feature>
<dbReference type="Proteomes" id="UP000006443">
    <property type="component" value="Unassembled WGS sequence"/>
</dbReference>
<dbReference type="eggNOG" id="COG2426">
    <property type="taxonomic scope" value="Bacteria"/>
</dbReference>
<dbReference type="Pfam" id="PF06695">
    <property type="entry name" value="Sm_multidrug_ex"/>
    <property type="match status" value="1"/>
</dbReference>
<keyword evidence="3" id="KW-1185">Reference proteome</keyword>
<dbReference type="EMBL" id="ACJM01000007">
    <property type="protein sequence ID" value="EEG77444.1"/>
    <property type="molecule type" value="Genomic_DNA"/>
</dbReference>
<comment type="caution">
    <text evidence="2">The sequence shown here is derived from an EMBL/GenBank/DDBJ whole genome shotgun (WGS) entry which is preliminary data.</text>
</comment>
<accession>C0GGK3</accession>